<evidence type="ECO:0000313" key="2">
    <source>
        <dbReference type="EMBL" id="UXC17174.1"/>
    </source>
</evidence>
<sequence>MHMILVMLTGLLLLAVFALLGKLWGADAASIALAAKYFIPAWLGVALVNMWVGVHKAGYTVAQELPILLVNFAVPAALALGLVWWLGRA</sequence>
<proteinExistence type="predicted"/>
<name>A0ABY5ZXK4_9BURK</name>
<feature type="transmembrane region" description="Helical" evidence="1">
    <location>
        <begin position="35"/>
        <end position="54"/>
    </location>
</feature>
<keyword evidence="1" id="KW-1133">Transmembrane helix</keyword>
<protein>
    <submittedName>
        <fullName evidence="2">Uncharacterized protein</fullName>
    </submittedName>
</protein>
<accession>A0ABY5ZXK4</accession>
<keyword evidence="3" id="KW-1185">Reference proteome</keyword>
<feature type="transmembrane region" description="Helical" evidence="1">
    <location>
        <begin position="66"/>
        <end position="86"/>
    </location>
</feature>
<dbReference type="Proteomes" id="UP001058290">
    <property type="component" value="Chromosome"/>
</dbReference>
<gene>
    <name evidence="2" type="ORF">N4T19_15855</name>
</gene>
<dbReference type="EMBL" id="CP104377">
    <property type="protein sequence ID" value="UXC17174.1"/>
    <property type="molecule type" value="Genomic_DNA"/>
</dbReference>
<dbReference type="RefSeq" id="WP_021025328.1">
    <property type="nucleotide sequence ID" value="NZ_CP104377.1"/>
</dbReference>
<evidence type="ECO:0000256" key="1">
    <source>
        <dbReference type="SAM" id="Phobius"/>
    </source>
</evidence>
<evidence type="ECO:0000313" key="3">
    <source>
        <dbReference type="Proteomes" id="UP001058290"/>
    </source>
</evidence>
<organism evidence="2 3">
    <name type="scientific">Comamonas squillarum</name>
    <dbReference type="NCBI Taxonomy" id="2977320"/>
    <lineage>
        <taxon>Bacteria</taxon>
        <taxon>Pseudomonadati</taxon>
        <taxon>Pseudomonadota</taxon>
        <taxon>Betaproteobacteria</taxon>
        <taxon>Burkholderiales</taxon>
        <taxon>Comamonadaceae</taxon>
        <taxon>Comamonas</taxon>
    </lineage>
</organism>
<keyword evidence="1" id="KW-0472">Membrane</keyword>
<reference evidence="2" key="1">
    <citation type="submission" date="2022-09" db="EMBL/GenBank/DDBJ databases">
        <title>Bacterial diversity in gut of crayfish and pufferfish.</title>
        <authorList>
            <person name="Huang Y."/>
        </authorList>
    </citation>
    <scope>NUCLEOTIDE SEQUENCE</scope>
    <source>
        <strain evidence="2">PR12</strain>
    </source>
</reference>
<keyword evidence="1" id="KW-0812">Transmembrane</keyword>